<keyword evidence="3" id="KW-1185">Reference proteome</keyword>
<evidence type="ECO:0000313" key="3">
    <source>
        <dbReference type="Proteomes" id="UP000276133"/>
    </source>
</evidence>
<proteinExistence type="predicted"/>
<organism evidence="2 3">
    <name type="scientific">Brachionus plicatilis</name>
    <name type="common">Marine rotifer</name>
    <name type="synonym">Brachionus muelleri</name>
    <dbReference type="NCBI Taxonomy" id="10195"/>
    <lineage>
        <taxon>Eukaryota</taxon>
        <taxon>Metazoa</taxon>
        <taxon>Spiralia</taxon>
        <taxon>Gnathifera</taxon>
        <taxon>Rotifera</taxon>
        <taxon>Eurotatoria</taxon>
        <taxon>Monogononta</taxon>
        <taxon>Pseudotrocha</taxon>
        <taxon>Ploima</taxon>
        <taxon>Brachionidae</taxon>
        <taxon>Brachionus</taxon>
    </lineage>
</organism>
<feature type="compositionally biased region" description="Basic and acidic residues" evidence="1">
    <location>
        <begin position="36"/>
        <end position="50"/>
    </location>
</feature>
<feature type="region of interest" description="Disordered" evidence="1">
    <location>
        <begin position="36"/>
        <end position="61"/>
    </location>
</feature>
<evidence type="ECO:0000313" key="2">
    <source>
        <dbReference type="EMBL" id="RNA21502.1"/>
    </source>
</evidence>
<dbReference type="Proteomes" id="UP000276133">
    <property type="component" value="Unassembled WGS sequence"/>
</dbReference>
<sequence length="61" mass="7172">MKKFKVLKKNPKPTSGIFRIKIENLRGSNHERDYRNVYDLDRSKNKDKGSTESGTKGRKLY</sequence>
<name>A0A3M7RD23_BRAPC</name>
<reference evidence="2 3" key="1">
    <citation type="journal article" date="2018" name="Sci. Rep.">
        <title>Genomic signatures of local adaptation to the degree of environmental predictability in rotifers.</title>
        <authorList>
            <person name="Franch-Gras L."/>
            <person name="Hahn C."/>
            <person name="Garcia-Roger E.M."/>
            <person name="Carmona M.J."/>
            <person name="Serra M."/>
            <person name="Gomez A."/>
        </authorList>
    </citation>
    <scope>NUCLEOTIDE SEQUENCE [LARGE SCALE GENOMIC DNA]</scope>
    <source>
        <strain evidence="2">HYR1</strain>
    </source>
</reference>
<evidence type="ECO:0000256" key="1">
    <source>
        <dbReference type="SAM" id="MobiDB-lite"/>
    </source>
</evidence>
<gene>
    <name evidence="2" type="ORF">BpHYR1_019417</name>
</gene>
<comment type="caution">
    <text evidence="2">The sequence shown here is derived from an EMBL/GenBank/DDBJ whole genome shotgun (WGS) entry which is preliminary data.</text>
</comment>
<accession>A0A3M7RD23</accession>
<protein>
    <submittedName>
        <fullName evidence="2">Uncharacterized protein</fullName>
    </submittedName>
</protein>
<dbReference type="AlphaFoldDB" id="A0A3M7RD23"/>
<dbReference type="EMBL" id="REGN01003650">
    <property type="protein sequence ID" value="RNA21502.1"/>
    <property type="molecule type" value="Genomic_DNA"/>
</dbReference>